<comment type="caution">
    <text evidence="1">The sequence shown here is derived from an EMBL/GenBank/DDBJ whole genome shotgun (WGS) entry which is preliminary data.</text>
</comment>
<gene>
    <name evidence="1" type="ORF">TorRG33x02_098880</name>
</gene>
<dbReference type="OrthoDB" id="10270198at2759"/>
<dbReference type="EMBL" id="JXTC01000052">
    <property type="protein sequence ID" value="PON94414.1"/>
    <property type="molecule type" value="Genomic_DNA"/>
</dbReference>
<keyword evidence="2" id="KW-1185">Reference proteome</keyword>
<accession>A0A2P5F9H8</accession>
<dbReference type="AlphaFoldDB" id="A0A2P5F9H8"/>
<reference evidence="2" key="1">
    <citation type="submission" date="2016-06" db="EMBL/GenBank/DDBJ databases">
        <title>Parallel loss of symbiosis genes in relatives of nitrogen-fixing non-legume Parasponia.</title>
        <authorList>
            <person name="Van Velzen R."/>
            <person name="Holmer R."/>
            <person name="Bu F."/>
            <person name="Rutten L."/>
            <person name="Van Zeijl A."/>
            <person name="Liu W."/>
            <person name="Santuari L."/>
            <person name="Cao Q."/>
            <person name="Sharma T."/>
            <person name="Shen D."/>
            <person name="Roswanjaya Y."/>
            <person name="Wardhani T."/>
            <person name="Kalhor M.S."/>
            <person name="Jansen J."/>
            <person name="Van den Hoogen J."/>
            <person name="Gungor B."/>
            <person name="Hartog M."/>
            <person name="Hontelez J."/>
            <person name="Verver J."/>
            <person name="Yang W.-C."/>
            <person name="Schijlen E."/>
            <person name="Repin R."/>
            <person name="Schilthuizen M."/>
            <person name="Schranz E."/>
            <person name="Heidstra R."/>
            <person name="Miyata K."/>
            <person name="Fedorova E."/>
            <person name="Kohlen W."/>
            <person name="Bisseling T."/>
            <person name="Smit S."/>
            <person name="Geurts R."/>
        </authorList>
    </citation>
    <scope>NUCLEOTIDE SEQUENCE [LARGE SCALE GENOMIC DNA]</scope>
    <source>
        <strain evidence="2">cv. RG33-2</strain>
    </source>
</reference>
<dbReference type="InParanoid" id="A0A2P5F9H8"/>
<name>A0A2P5F9H8_TREOI</name>
<proteinExistence type="predicted"/>
<dbReference type="Proteomes" id="UP000237000">
    <property type="component" value="Unassembled WGS sequence"/>
</dbReference>
<sequence length="94" mass="10660">IEFLLFVTGSTAPYSSVLFRLSKNSRECGKMCFKAENYSSEIDELVAPLGLPFFVYDEIGHVTRSLYQLCAQIHDAARNPREHIFSKHDVCEDG</sequence>
<evidence type="ECO:0000313" key="1">
    <source>
        <dbReference type="EMBL" id="PON94414.1"/>
    </source>
</evidence>
<protein>
    <submittedName>
        <fullName evidence="1">Uncharacterized protein</fullName>
    </submittedName>
</protein>
<feature type="non-terminal residue" evidence="1">
    <location>
        <position position="1"/>
    </location>
</feature>
<organism evidence="1 2">
    <name type="scientific">Trema orientale</name>
    <name type="common">Charcoal tree</name>
    <name type="synonym">Celtis orientalis</name>
    <dbReference type="NCBI Taxonomy" id="63057"/>
    <lineage>
        <taxon>Eukaryota</taxon>
        <taxon>Viridiplantae</taxon>
        <taxon>Streptophyta</taxon>
        <taxon>Embryophyta</taxon>
        <taxon>Tracheophyta</taxon>
        <taxon>Spermatophyta</taxon>
        <taxon>Magnoliopsida</taxon>
        <taxon>eudicotyledons</taxon>
        <taxon>Gunneridae</taxon>
        <taxon>Pentapetalae</taxon>
        <taxon>rosids</taxon>
        <taxon>fabids</taxon>
        <taxon>Rosales</taxon>
        <taxon>Cannabaceae</taxon>
        <taxon>Trema</taxon>
    </lineage>
</organism>
<evidence type="ECO:0000313" key="2">
    <source>
        <dbReference type="Proteomes" id="UP000237000"/>
    </source>
</evidence>